<organism evidence="1 2">
    <name type="scientific">Cupriavidus taiwanensis</name>
    <dbReference type="NCBI Taxonomy" id="164546"/>
    <lineage>
        <taxon>Bacteria</taxon>
        <taxon>Pseudomonadati</taxon>
        <taxon>Pseudomonadota</taxon>
        <taxon>Betaproteobacteria</taxon>
        <taxon>Burkholderiales</taxon>
        <taxon>Burkholderiaceae</taxon>
        <taxon>Cupriavidus</taxon>
    </lineage>
</organism>
<sequence length="87" mass="10003">MDSLEERIAATERRLYAWCREREVTITGDGAISEPDTAALLGLKSTDTLRKAAAEGMDKLPYRKSGNRRWYRLHDIARDMEESYVQP</sequence>
<gene>
    <name evidence="1" type="ORF">CBM2634_A80239</name>
</gene>
<proteinExistence type="predicted"/>
<evidence type="ECO:0000313" key="2">
    <source>
        <dbReference type="Proteomes" id="UP000256805"/>
    </source>
</evidence>
<dbReference type="RefSeq" id="WP_116382200.1">
    <property type="nucleotide sequence ID" value="NZ_LS483233.1"/>
</dbReference>
<dbReference type="Proteomes" id="UP000256805">
    <property type="component" value="Unassembled WGS sequence"/>
</dbReference>
<accession>A0A375J2G8</accession>
<reference evidence="1 2" key="1">
    <citation type="submission" date="2018-01" db="EMBL/GenBank/DDBJ databases">
        <authorList>
            <person name="Gaut B.S."/>
            <person name="Morton B.R."/>
            <person name="Clegg M.T."/>
            <person name="Duvall M.R."/>
        </authorList>
    </citation>
    <scope>NUCLEOTIDE SEQUENCE [LARGE SCALE GENOMIC DNA]</scope>
    <source>
        <strain evidence="1">Cupriavidus taiwanensis cmp 52</strain>
    </source>
</reference>
<dbReference type="EMBL" id="OVTA01000030">
    <property type="protein sequence ID" value="SPR99307.1"/>
    <property type="molecule type" value="Genomic_DNA"/>
</dbReference>
<dbReference type="AlphaFoldDB" id="A0A375J2G8"/>
<name>A0A375J2G8_9BURK</name>
<evidence type="ECO:0000313" key="1">
    <source>
        <dbReference type="EMBL" id="SPR99307.1"/>
    </source>
</evidence>
<protein>
    <submittedName>
        <fullName evidence="1">Uncharacterized protein</fullName>
    </submittedName>
</protein>